<protein>
    <submittedName>
        <fullName evidence="3">Uncharacterized protein (TIGR03084 family)</fullName>
    </submittedName>
</protein>
<keyword evidence="4" id="KW-1185">Reference proteome</keyword>
<dbReference type="EMBL" id="SLXO01000007">
    <property type="protein sequence ID" value="TCP33520.1"/>
    <property type="molecule type" value="Genomic_DNA"/>
</dbReference>
<dbReference type="GO" id="GO:0046872">
    <property type="term" value="F:metal ion binding"/>
    <property type="evidence" value="ECO:0007669"/>
    <property type="project" value="InterPro"/>
</dbReference>
<dbReference type="AlphaFoldDB" id="A0A4R2PE43"/>
<dbReference type="InterPro" id="IPR034660">
    <property type="entry name" value="DinB/YfiT-like"/>
</dbReference>
<dbReference type="InterPro" id="IPR017518">
    <property type="entry name" value="CHP03084"/>
</dbReference>
<dbReference type="Pfam" id="PF11716">
    <property type="entry name" value="MDMPI_N"/>
    <property type="match status" value="1"/>
</dbReference>
<accession>A0A4R2PE43</accession>
<reference evidence="3 4" key="1">
    <citation type="submission" date="2019-03" db="EMBL/GenBank/DDBJ databases">
        <title>Genomic Encyclopedia of Type Strains, Phase IV (KMG-IV): sequencing the most valuable type-strain genomes for metagenomic binning, comparative biology and taxonomic classification.</title>
        <authorList>
            <person name="Goeker M."/>
        </authorList>
    </citation>
    <scope>NUCLEOTIDE SEQUENCE [LARGE SCALE GENOMIC DNA]</scope>
    <source>
        <strain evidence="3 4">DSM 2132</strain>
    </source>
</reference>
<dbReference type="NCBIfam" id="TIGR03083">
    <property type="entry name" value="maleylpyruvate isomerase family mycothiol-dependent enzyme"/>
    <property type="match status" value="1"/>
</dbReference>
<sequence length="280" mass="30155">MFDQVQDFLDETEALAALIRPLDAQALALETRFKGWTIADIVGHLHFWNRAAILAATEPAGFRALFARAMQAIQGGQSLRGFEAQTLNETPGGLTGPALVAAWIADARALADHMGRADPKDRVPWAGPDMSVRSCITARQMETWAHGQAVFDRLGHTRAETDRIKNIVHLGVNTFAWSFQVRKAPPPGPMPFLALTAPSGALWTWGEAHADNRIDGPAVAFAQVVAQTRHVADTDLKLTGPVAEAWMANAQCFAGPPETPPEPGSRRPDPAPPRSVGDPA</sequence>
<feature type="region of interest" description="Disordered" evidence="1">
    <location>
        <begin position="252"/>
        <end position="280"/>
    </location>
</feature>
<evidence type="ECO:0000259" key="2">
    <source>
        <dbReference type="Pfam" id="PF11716"/>
    </source>
</evidence>
<proteinExistence type="predicted"/>
<evidence type="ECO:0000256" key="1">
    <source>
        <dbReference type="SAM" id="MobiDB-lite"/>
    </source>
</evidence>
<name>A0A4R2PE43_RHOSA</name>
<organism evidence="3 4">
    <name type="scientific">Rhodothalassium salexigens DSM 2132</name>
    <dbReference type="NCBI Taxonomy" id="1188247"/>
    <lineage>
        <taxon>Bacteria</taxon>
        <taxon>Pseudomonadati</taxon>
        <taxon>Pseudomonadota</taxon>
        <taxon>Alphaproteobacteria</taxon>
        <taxon>Rhodothalassiales</taxon>
        <taxon>Rhodothalassiaceae</taxon>
        <taxon>Rhodothalassium</taxon>
    </lineage>
</organism>
<gene>
    <name evidence="3" type="ORF">EV659_107131</name>
</gene>
<comment type="caution">
    <text evidence="3">The sequence shown here is derived from an EMBL/GenBank/DDBJ whole genome shotgun (WGS) entry which is preliminary data.</text>
</comment>
<evidence type="ECO:0000313" key="4">
    <source>
        <dbReference type="Proteomes" id="UP000295399"/>
    </source>
</evidence>
<feature type="domain" description="Mycothiol-dependent maleylpyruvate isomerase metal-binding" evidence="2">
    <location>
        <begin position="9"/>
        <end position="150"/>
    </location>
</feature>
<dbReference type="NCBIfam" id="TIGR03084">
    <property type="entry name" value="TIGR03084 family metal-binding protein"/>
    <property type="match status" value="1"/>
</dbReference>
<dbReference type="OrthoDB" id="113180at2"/>
<dbReference type="Proteomes" id="UP000295399">
    <property type="component" value="Unassembled WGS sequence"/>
</dbReference>
<evidence type="ECO:0000313" key="3">
    <source>
        <dbReference type="EMBL" id="TCP33520.1"/>
    </source>
</evidence>
<dbReference type="Gene3D" id="1.20.120.450">
    <property type="entry name" value="dinb family like domain"/>
    <property type="match status" value="1"/>
</dbReference>
<dbReference type="InterPro" id="IPR024344">
    <property type="entry name" value="MDMPI_metal-binding"/>
</dbReference>
<dbReference type="InterPro" id="IPR017517">
    <property type="entry name" value="Maleyloyr_isom"/>
</dbReference>
<dbReference type="SUPFAM" id="SSF109854">
    <property type="entry name" value="DinB/YfiT-like putative metalloenzymes"/>
    <property type="match status" value="1"/>
</dbReference>
<dbReference type="InParanoid" id="A0A4R2PE43"/>
<dbReference type="RefSeq" id="WP_132708796.1">
    <property type="nucleotide sequence ID" value="NZ_JACIGF010000007.1"/>
</dbReference>